<name>A0A7S1G246_9STRA</name>
<proteinExistence type="predicted"/>
<feature type="transmembrane region" description="Helical" evidence="1">
    <location>
        <begin position="318"/>
        <end position="338"/>
    </location>
</feature>
<sequence length="353" mass="39131">MLKSLAIATFFLARAYALRSNSSTFKALLPKARRLDNDDGIDYTYVADYSIKFQGCHHVSQWNNDADGDDNVLIQTKRLVRFRLCPTGSCTNDKTSGCSSGYGDYIVDMDTFLTAYLEDKQQTEEYNCQYAQENTCQCDNDDGDDCLNNCYASKGLDYCIEEDDNAAQVSVYDYAQCAQAEMENRRRLDEDAAYYIGAYCANQGGEIRLGLFLDDTCSEESSTSYATLTGSDLPYSDKSIVSDSCISCTETGQNVDDAADQDQVKELCENLYTYSGKCESYMELDQINEAACSYIEGIKIIRDDGVIRTSSTRKSKGAAVAIGLFATTAILLGAYVYYLRTKLGRAKINLSAD</sequence>
<feature type="signal peptide" evidence="2">
    <location>
        <begin position="1"/>
        <end position="17"/>
    </location>
</feature>
<evidence type="ECO:0000256" key="2">
    <source>
        <dbReference type="SAM" id="SignalP"/>
    </source>
</evidence>
<accession>A0A7S1G246</accession>
<evidence type="ECO:0000256" key="1">
    <source>
        <dbReference type="SAM" id="Phobius"/>
    </source>
</evidence>
<dbReference type="EMBL" id="HBFR01040659">
    <property type="protein sequence ID" value="CAD8902515.1"/>
    <property type="molecule type" value="Transcribed_RNA"/>
</dbReference>
<protein>
    <recommendedName>
        <fullName evidence="4">LNR domain-containing protein</fullName>
    </recommendedName>
</protein>
<dbReference type="AlphaFoldDB" id="A0A7S1G246"/>
<keyword evidence="1" id="KW-0812">Transmembrane</keyword>
<evidence type="ECO:0000313" key="3">
    <source>
        <dbReference type="EMBL" id="CAD8902515.1"/>
    </source>
</evidence>
<keyword evidence="1" id="KW-1133">Transmembrane helix</keyword>
<organism evidence="3">
    <name type="scientific">Corethron hystrix</name>
    <dbReference type="NCBI Taxonomy" id="216773"/>
    <lineage>
        <taxon>Eukaryota</taxon>
        <taxon>Sar</taxon>
        <taxon>Stramenopiles</taxon>
        <taxon>Ochrophyta</taxon>
        <taxon>Bacillariophyta</taxon>
        <taxon>Coscinodiscophyceae</taxon>
        <taxon>Corethrophycidae</taxon>
        <taxon>Corethrales</taxon>
        <taxon>Corethraceae</taxon>
        <taxon>Corethron</taxon>
    </lineage>
</organism>
<evidence type="ECO:0008006" key="4">
    <source>
        <dbReference type="Google" id="ProtNLM"/>
    </source>
</evidence>
<reference evidence="3" key="1">
    <citation type="submission" date="2021-01" db="EMBL/GenBank/DDBJ databases">
        <authorList>
            <person name="Corre E."/>
            <person name="Pelletier E."/>
            <person name="Niang G."/>
            <person name="Scheremetjew M."/>
            <person name="Finn R."/>
            <person name="Kale V."/>
            <person name="Holt S."/>
            <person name="Cochrane G."/>
            <person name="Meng A."/>
            <person name="Brown T."/>
            <person name="Cohen L."/>
        </authorList>
    </citation>
    <scope>NUCLEOTIDE SEQUENCE</scope>
    <source>
        <strain evidence="3">308</strain>
    </source>
</reference>
<keyword evidence="1" id="KW-0472">Membrane</keyword>
<keyword evidence="2" id="KW-0732">Signal</keyword>
<gene>
    <name evidence="3" type="ORF">CHYS00102_LOCUS29734</name>
</gene>
<feature type="chain" id="PRO_5031443469" description="LNR domain-containing protein" evidence="2">
    <location>
        <begin position="18"/>
        <end position="353"/>
    </location>
</feature>